<dbReference type="GO" id="GO:0010181">
    <property type="term" value="F:FMN binding"/>
    <property type="evidence" value="ECO:0007669"/>
    <property type="project" value="InterPro"/>
</dbReference>
<evidence type="ECO:0000256" key="1">
    <source>
        <dbReference type="ARBA" id="ARBA00001917"/>
    </source>
</evidence>
<comment type="caution">
    <text evidence="5">The sequence shown here is derived from an EMBL/GenBank/DDBJ whole genome shotgun (WGS) entry which is preliminary data.</text>
</comment>
<protein>
    <submittedName>
        <fullName evidence="5">12-oxophytodienoate reductase</fullName>
        <ecNumber evidence="5">1.3.1.42</ecNumber>
    </submittedName>
</protein>
<gene>
    <name evidence="5" type="ORF">T310_2714</name>
</gene>
<dbReference type="InterPro" id="IPR045247">
    <property type="entry name" value="Oye-like"/>
</dbReference>
<dbReference type="AlphaFoldDB" id="A0A0F4YZG7"/>
<dbReference type="InterPro" id="IPR013785">
    <property type="entry name" value="Aldolase_TIM"/>
</dbReference>
<comment type="similarity">
    <text evidence="2">Belongs to the NADH:flavin oxidoreductase/NADH oxidase family.</text>
</comment>
<keyword evidence="6" id="KW-1185">Reference proteome</keyword>
<dbReference type="FunFam" id="3.20.20.70:FF:000059">
    <property type="entry name" value="N-ethylmaleimide reductase, FMN-linked"/>
    <property type="match status" value="1"/>
</dbReference>
<dbReference type="CDD" id="cd02933">
    <property type="entry name" value="OYE_like_FMN"/>
    <property type="match status" value="1"/>
</dbReference>
<keyword evidence="3 5" id="KW-0560">Oxidoreductase</keyword>
<dbReference type="Proteomes" id="UP000053958">
    <property type="component" value="Unassembled WGS sequence"/>
</dbReference>
<sequence>MAAPRGPSSKLFQPLEIANGKIKLKHRVVHAPLTRNRGVPLHATSTPENPNRIWYPGDLIVEYYRQRATDGGLIISEGIPPSLESNGMPGVPGLFTEEQAAGWKKVVDAVHEKGGYIYCQLWHAGRATIPQMTGSPPVSASASVWDSPDECYSHIPVGATEPVRYADHPPIELSVPHIKRTIQDYCNAAETAMKIGFDGVELHAGNGYLPEQFLSSNINKRTDDYGGSPEKRCRFVLELMDELAKRIGEENLAIRLSPFGLFNQARSEQRVETWTHLCKCLKQQHPSLSYVSFIEPRYEQIFSYEEKDRFLQSWGLADVTLDGFRQIFGSTPFFSAGGWDDTNSWGVLESGKYDALLYGRYFISNPDLVERLKNGLPLAPYDRSRFYGPFEDNAIGYTDYPTAKEQGLDDRKRWQD</sequence>
<dbReference type="STRING" id="1408163.A0A0F4YZG7"/>
<dbReference type="SUPFAM" id="SSF51395">
    <property type="entry name" value="FMN-linked oxidoreductases"/>
    <property type="match status" value="1"/>
</dbReference>
<dbReference type="InterPro" id="IPR001155">
    <property type="entry name" value="OxRdtase_FMN_N"/>
</dbReference>
<comment type="cofactor">
    <cofactor evidence="1">
        <name>FMN</name>
        <dbReference type="ChEBI" id="CHEBI:58210"/>
    </cofactor>
</comment>
<dbReference type="EC" id="1.3.1.42" evidence="5"/>
<evidence type="ECO:0000256" key="2">
    <source>
        <dbReference type="ARBA" id="ARBA00005979"/>
    </source>
</evidence>
<dbReference type="PANTHER" id="PTHR22893">
    <property type="entry name" value="NADH OXIDOREDUCTASE-RELATED"/>
    <property type="match status" value="1"/>
</dbReference>
<evidence type="ECO:0000313" key="5">
    <source>
        <dbReference type="EMBL" id="KKA23221.1"/>
    </source>
</evidence>
<evidence type="ECO:0000313" key="6">
    <source>
        <dbReference type="Proteomes" id="UP000053958"/>
    </source>
</evidence>
<proteinExistence type="inferred from homology"/>
<dbReference type="Pfam" id="PF00724">
    <property type="entry name" value="Oxidored_FMN"/>
    <property type="match status" value="1"/>
</dbReference>
<dbReference type="OrthoDB" id="276546at2759"/>
<dbReference type="GO" id="GO:0005829">
    <property type="term" value="C:cytosol"/>
    <property type="evidence" value="ECO:0007669"/>
    <property type="project" value="UniProtKB-ARBA"/>
</dbReference>
<dbReference type="PANTHER" id="PTHR22893:SF93">
    <property type="entry name" value="HYPOTHETICAL OXIDOREDUCTASE (EUROFUNG)"/>
    <property type="match status" value="1"/>
</dbReference>
<dbReference type="GO" id="GO:0016629">
    <property type="term" value="F:12-oxophytodienoate reductase activity"/>
    <property type="evidence" value="ECO:0007669"/>
    <property type="project" value="UniProtKB-EC"/>
</dbReference>
<dbReference type="GeneID" id="25315065"/>
<dbReference type="Gene3D" id="3.20.20.70">
    <property type="entry name" value="Aldolase class I"/>
    <property type="match status" value="1"/>
</dbReference>
<reference evidence="5 6" key="1">
    <citation type="submission" date="2015-04" db="EMBL/GenBank/DDBJ databases">
        <authorList>
            <person name="Heijne W.H."/>
            <person name="Fedorova N.D."/>
            <person name="Nierman W.C."/>
            <person name="Vollebregt A.W."/>
            <person name="Zhao Z."/>
            <person name="Wu L."/>
            <person name="Kumar M."/>
            <person name="Stam H."/>
            <person name="van den Berg M.A."/>
            <person name="Pel H.J."/>
        </authorList>
    </citation>
    <scope>NUCLEOTIDE SEQUENCE [LARGE SCALE GENOMIC DNA]</scope>
    <source>
        <strain evidence="5 6">CBS 393.64</strain>
    </source>
</reference>
<dbReference type="EMBL" id="LASV01000107">
    <property type="protein sequence ID" value="KKA23221.1"/>
    <property type="molecule type" value="Genomic_DNA"/>
</dbReference>
<organism evidence="5 6">
    <name type="scientific">Rasamsonia emersonii (strain ATCC 16479 / CBS 393.64 / IMI 116815)</name>
    <dbReference type="NCBI Taxonomy" id="1408163"/>
    <lineage>
        <taxon>Eukaryota</taxon>
        <taxon>Fungi</taxon>
        <taxon>Dikarya</taxon>
        <taxon>Ascomycota</taxon>
        <taxon>Pezizomycotina</taxon>
        <taxon>Eurotiomycetes</taxon>
        <taxon>Eurotiomycetidae</taxon>
        <taxon>Eurotiales</taxon>
        <taxon>Trichocomaceae</taxon>
        <taxon>Rasamsonia</taxon>
    </lineage>
</organism>
<evidence type="ECO:0000256" key="3">
    <source>
        <dbReference type="ARBA" id="ARBA00023002"/>
    </source>
</evidence>
<accession>A0A0F4YZG7</accession>
<evidence type="ECO:0000259" key="4">
    <source>
        <dbReference type="Pfam" id="PF00724"/>
    </source>
</evidence>
<dbReference type="RefSeq" id="XP_013329833.1">
    <property type="nucleotide sequence ID" value="XM_013474379.1"/>
</dbReference>
<name>A0A0F4YZG7_RASE3</name>
<feature type="domain" description="NADH:flavin oxidoreductase/NADH oxidase N-terminal" evidence="4">
    <location>
        <begin position="10"/>
        <end position="378"/>
    </location>
</feature>